<accession>A0A0A9AUY7</accession>
<reference evidence="1" key="1">
    <citation type="submission" date="2014-09" db="EMBL/GenBank/DDBJ databases">
        <authorList>
            <person name="Magalhaes I.L.F."/>
            <person name="Oliveira U."/>
            <person name="Santos F.R."/>
            <person name="Vidigal T.H.D.A."/>
            <person name="Brescovit A.D."/>
            <person name="Santos A.J."/>
        </authorList>
    </citation>
    <scope>NUCLEOTIDE SEQUENCE</scope>
    <source>
        <tissue evidence="1">Shoot tissue taken approximately 20 cm above the soil surface</tissue>
    </source>
</reference>
<dbReference type="AlphaFoldDB" id="A0A0A9AUY7"/>
<proteinExistence type="predicted"/>
<dbReference type="EMBL" id="GBRH01242949">
    <property type="protein sequence ID" value="JAD54946.1"/>
    <property type="molecule type" value="Transcribed_RNA"/>
</dbReference>
<evidence type="ECO:0000313" key="1">
    <source>
        <dbReference type="EMBL" id="JAD54946.1"/>
    </source>
</evidence>
<sequence length="32" mass="3753">MLISMICKSEWKCESTIHISRSPRVKWPTAHP</sequence>
<name>A0A0A9AUY7_ARUDO</name>
<organism evidence="1">
    <name type="scientific">Arundo donax</name>
    <name type="common">Giant reed</name>
    <name type="synonym">Donax arundinaceus</name>
    <dbReference type="NCBI Taxonomy" id="35708"/>
    <lineage>
        <taxon>Eukaryota</taxon>
        <taxon>Viridiplantae</taxon>
        <taxon>Streptophyta</taxon>
        <taxon>Embryophyta</taxon>
        <taxon>Tracheophyta</taxon>
        <taxon>Spermatophyta</taxon>
        <taxon>Magnoliopsida</taxon>
        <taxon>Liliopsida</taxon>
        <taxon>Poales</taxon>
        <taxon>Poaceae</taxon>
        <taxon>PACMAD clade</taxon>
        <taxon>Arundinoideae</taxon>
        <taxon>Arundineae</taxon>
        <taxon>Arundo</taxon>
    </lineage>
</organism>
<reference evidence="1" key="2">
    <citation type="journal article" date="2015" name="Data Brief">
        <title>Shoot transcriptome of the giant reed, Arundo donax.</title>
        <authorList>
            <person name="Barrero R.A."/>
            <person name="Guerrero F.D."/>
            <person name="Moolhuijzen P."/>
            <person name="Goolsby J.A."/>
            <person name="Tidwell J."/>
            <person name="Bellgard S.E."/>
            <person name="Bellgard M.I."/>
        </authorList>
    </citation>
    <scope>NUCLEOTIDE SEQUENCE</scope>
    <source>
        <tissue evidence="1">Shoot tissue taken approximately 20 cm above the soil surface</tissue>
    </source>
</reference>
<protein>
    <submittedName>
        <fullName evidence="1">Uncharacterized protein</fullName>
    </submittedName>
</protein>